<dbReference type="AlphaFoldDB" id="A0AA86NEB3"/>
<evidence type="ECO:0000313" key="2">
    <source>
        <dbReference type="EMBL" id="CAL6057739.1"/>
    </source>
</evidence>
<organism evidence="1">
    <name type="scientific">Hexamita inflata</name>
    <dbReference type="NCBI Taxonomy" id="28002"/>
    <lineage>
        <taxon>Eukaryota</taxon>
        <taxon>Metamonada</taxon>
        <taxon>Diplomonadida</taxon>
        <taxon>Hexamitidae</taxon>
        <taxon>Hexamitinae</taxon>
        <taxon>Hexamita</taxon>
    </lineage>
</organism>
<reference evidence="2 3" key="2">
    <citation type="submission" date="2024-07" db="EMBL/GenBank/DDBJ databases">
        <authorList>
            <person name="Akdeniz Z."/>
        </authorList>
    </citation>
    <scope>NUCLEOTIDE SEQUENCE [LARGE SCALE GENOMIC DNA]</scope>
</reference>
<gene>
    <name evidence="2" type="ORF">HINF_LOCUS47653</name>
    <name evidence="1" type="ORF">HINF_LOCUS5366</name>
</gene>
<name>A0AA86NEB3_9EUKA</name>
<accession>A0AA86NEB3</accession>
<dbReference type="Proteomes" id="UP001642409">
    <property type="component" value="Unassembled WGS sequence"/>
</dbReference>
<dbReference type="EMBL" id="CATOUU010000137">
    <property type="protein sequence ID" value="CAI9917721.1"/>
    <property type="molecule type" value="Genomic_DNA"/>
</dbReference>
<comment type="caution">
    <text evidence="1">The sequence shown here is derived from an EMBL/GenBank/DDBJ whole genome shotgun (WGS) entry which is preliminary data.</text>
</comment>
<dbReference type="EMBL" id="CAXDID020000215">
    <property type="protein sequence ID" value="CAL6057739.1"/>
    <property type="molecule type" value="Genomic_DNA"/>
</dbReference>
<protein>
    <submittedName>
        <fullName evidence="2">Hypothetical_protein</fullName>
    </submittedName>
</protein>
<keyword evidence="3" id="KW-1185">Reference proteome</keyword>
<reference evidence="1" key="1">
    <citation type="submission" date="2023-06" db="EMBL/GenBank/DDBJ databases">
        <authorList>
            <person name="Kurt Z."/>
        </authorList>
    </citation>
    <scope>NUCLEOTIDE SEQUENCE</scope>
</reference>
<sequence>MISARYTIKQRMPQQNVVKLPQLNSTKLLSTHSKMSDCNIQSQSQKILIQPIVFKPRDQIIPIQNIAMHDSISYMSSMFSLNNISHEVATESAPDLCDKIFKQTNLLKDNLVRVNRLMLSSTNLFNETMQIGSQQVLQLVQLKQWSQ</sequence>
<evidence type="ECO:0000313" key="3">
    <source>
        <dbReference type="Proteomes" id="UP001642409"/>
    </source>
</evidence>
<evidence type="ECO:0000313" key="1">
    <source>
        <dbReference type="EMBL" id="CAI9917721.1"/>
    </source>
</evidence>
<proteinExistence type="predicted"/>